<organism evidence="2 3">
    <name type="scientific">Pyricularia grisea</name>
    <name type="common">Crabgrass-specific blast fungus</name>
    <name type="synonym">Magnaporthe grisea</name>
    <dbReference type="NCBI Taxonomy" id="148305"/>
    <lineage>
        <taxon>Eukaryota</taxon>
        <taxon>Fungi</taxon>
        <taxon>Dikarya</taxon>
        <taxon>Ascomycota</taxon>
        <taxon>Pezizomycotina</taxon>
        <taxon>Sordariomycetes</taxon>
        <taxon>Sordariomycetidae</taxon>
        <taxon>Magnaporthales</taxon>
        <taxon>Pyriculariaceae</taxon>
        <taxon>Pyricularia</taxon>
    </lineage>
</organism>
<protein>
    <submittedName>
        <fullName evidence="3">Uncharacterized protein</fullName>
    </submittedName>
</protein>
<reference evidence="2 3" key="1">
    <citation type="journal article" date="2019" name="Mol. Biol. Evol.">
        <title>Blast fungal genomes show frequent chromosomal changes, gene gains and losses, and effector gene turnover.</title>
        <authorList>
            <person name="Gomez Luciano L.B."/>
            <person name="Jason Tsai I."/>
            <person name="Chuma I."/>
            <person name="Tosa Y."/>
            <person name="Chen Y.H."/>
            <person name="Li J.Y."/>
            <person name="Li M.Y."/>
            <person name="Jade Lu M.Y."/>
            <person name="Nakayashiki H."/>
            <person name="Li W.H."/>
        </authorList>
    </citation>
    <scope>NUCLEOTIDE SEQUENCE [LARGE SCALE GENOMIC DNA]</scope>
    <source>
        <strain evidence="2 3">NI907</strain>
    </source>
</reference>
<gene>
    <name evidence="3" type="ORF">PgNI_06234</name>
</gene>
<dbReference type="RefSeq" id="XP_030982184.1">
    <property type="nucleotide sequence ID" value="XM_031126260.1"/>
</dbReference>
<keyword evidence="1" id="KW-0472">Membrane</keyword>
<evidence type="ECO:0000313" key="2">
    <source>
        <dbReference type="Proteomes" id="UP000515153"/>
    </source>
</evidence>
<name>A0A6P8B590_PYRGI</name>
<dbReference type="KEGG" id="pgri:PgNI_06234"/>
<evidence type="ECO:0000313" key="3">
    <source>
        <dbReference type="RefSeq" id="XP_030982184.1"/>
    </source>
</evidence>
<keyword evidence="1" id="KW-0812">Transmembrane</keyword>
<feature type="transmembrane region" description="Helical" evidence="1">
    <location>
        <begin position="85"/>
        <end position="103"/>
    </location>
</feature>
<reference evidence="3" key="3">
    <citation type="submission" date="2025-08" db="UniProtKB">
        <authorList>
            <consortium name="RefSeq"/>
        </authorList>
    </citation>
    <scope>IDENTIFICATION</scope>
    <source>
        <strain evidence="3">NI907</strain>
    </source>
</reference>
<dbReference type="Proteomes" id="UP000515153">
    <property type="component" value="Chromosome I"/>
</dbReference>
<dbReference type="OrthoDB" id="10402242at2759"/>
<proteinExistence type="predicted"/>
<sequence length="104" mass="11415">MRECCASEVVVANYAPDLVAGFPSRRGYLFMCNFSDRKVMYRTGVNNVGMASILNCVYRSSNGSRSFELDINCMPMLKSGSEPRWLSACGLVTVSLVVFALLVA</sequence>
<evidence type="ECO:0000256" key="1">
    <source>
        <dbReference type="SAM" id="Phobius"/>
    </source>
</evidence>
<dbReference type="GeneID" id="41961169"/>
<keyword evidence="1" id="KW-1133">Transmembrane helix</keyword>
<keyword evidence="2" id="KW-1185">Reference proteome</keyword>
<dbReference type="AlphaFoldDB" id="A0A6P8B590"/>
<reference evidence="3" key="2">
    <citation type="submission" date="2019-10" db="EMBL/GenBank/DDBJ databases">
        <authorList>
            <consortium name="NCBI Genome Project"/>
        </authorList>
    </citation>
    <scope>NUCLEOTIDE SEQUENCE</scope>
    <source>
        <strain evidence="3">NI907</strain>
    </source>
</reference>
<accession>A0A6P8B590</accession>